<dbReference type="RefSeq" id="WP_425346980.1">
    <property type="nucleotide sequence ID" value="NZ_JBGUBD010000014.1"/>
</dbReference>
<dbReference type="Pfam" id="PF06182">
    <property type="entry name" value="ABC2_membrane_6"/>
    <property type="match status" value="1"/>
</dbReference>
<dbReference type="PANTHER" id="PTHR36833:SF1">
    <property type="entry name" value="INTEGRAL MEMBRANE TRANSPORT PROTEIN"/>
    <property type="match status" value="1"/>
</dbReference>
<keyword evidence="1" id="KW-0812">Transmembrane</keyword>
<dbReference type="EMBL" id="JBGUBD010000014">
    <property type="protein sequence ID" value="MFA9480015.1"/>
    <property type="molecule type" value="Genomic_DNA"/>
</dbReference>
<protein>
    <submittedName>
        <fullName evidence="2">ABC transporter permease</fullName>
    </submittedName>
</protein>
<dbReference type="Proteomes" id="UP001575105">
    <property type="component" value="Unassembled WGS sequence"/>
</dbReference>
<proteinExistence type="predicted"/>
<evidence type="ECO:0000313" key="2">
    <source>
        <dbReference type="EMBL" id="MFA9480015.1"/>
    </source>
</evidence>
<dbReference type="InterPro" id="IPR010390">
    <property type="entry name" value="ABC-2_transporter-like"/>
</dbReference>
<reference evidence="2 3" key="1">
    <citation type="submission" date="2024-08" db="EMBL/GenBank/DDBJ databases">
        <title>Whole-genome sequencing of halo(alkali)philic microorganisms from hypersaline lakes.</title>
        <authorList>
            <person name="Sorokin D.Y."/>
            <person name="Merkel A.Y."/>
            <person name="Messina E."/>
            <person name="Yakimov M."/>
        </authorList>
    </citation>
    <scope>NUCLEOTIDE SEQUENCE [LARGE SCALE GENOMIC DNA]</scope>
    <source>
        <strain evidence="2 3">AB-hyl4</strain>
    </source>
</reference>
<feature type="transmembrane region" description="Helical" evidence="1">
    <location>
        <begin position="204"/>
        <end position="223"/>
    </location>
</feature>
<dbReference type="PANTHER" id="PTHR36833">
    <property type="entry name" value="SLR0610 PROTEIN-RELATED"/>
    <property type="match status" value="1"/>
</dbReference>
<feature type="transmembrane region" description="Helical" evidence="1">
    <location>
        <begin position="121"/>
        <end position="139"/>
    </location>
</feature>
<name>A0ABV4U8S5_9BACT</name>
<comment type="caution">
    <text evidence="2">The sequence shown here is derived from an EMBL/GenBank/DDBJ whole genome shotgun (WGS) entry which is preliminary data.</text>
</comment>
<feature type="transmembrane region" description="Helical" evidence="1">
    <location>
        <begin position="25"/>
        <end position="50"/>
    </location>
</feature>
<organism evidence="2 3">
    <name type="scientific">Natronomicrosphaera hydrolytica</name>
    <dbReference type="NCBI Taxonomy" id="3242702"/>
    <lineage>
        <taxon>Bacteria</taxon>
        <taxon>Pseudomonadati</taxon>
        <taxon>Planctomycetota</taxon>
        <taxon>Phycisphaerae</taxon>
        <taxon>Phycisphaerales</taxon>
        <taxon>Phycisphaeraceae</taxon>
        <taxon>Natronomicrosphaera</taxon>
    </lineage>
</organism>
<keyword evidence="3" id="KW-1185">Reference proteome</keyword>
<evidence type="ECO:0000313" key="3">
    <source>
        <dbReference type="Proteomes" id="UP001575105"/>
    </source>
</evidence>
<feature type="transmembrane region" description="Helical" evidence="1">
    <location>
        <begin position="145"/>
        <end position="164"/>
    </location>
</feature>
<gene>
    <name evidence="2" type="ORF">ACERK3_17180</name>
</gene>
<keyword evidence="1" id="KW-1133">Transmembrane helix</keyword>
<feature type="transmembrane region" description="Helical" evidence="1">
    <location>
        <begin position="235"/>
        <end position="254"/>
    </location>
</feature>
<sequence>MNGLQLYIRLLGTSVRSQLQYRASFLLAASGQFLATGVEFLGIWALFARFDQLQGWRLAEVALFYGTLSVAFAIGDALGTGYDRMGAMVRSGDFDRVLVRPRSTVLQIMGIELAMRRVGRLLQGLIVLCAAVYVLDITWTPATVALLLLTIVGGVCLFLGLFVLQGTLTFWTVESVEAVNAFSYGGVTAGQYPITIYADWFRQFFTFIVPLACVSYLPLTLVLDKEDILGVPPVLRASAPLVGVSFLWLALSIWQVGVRRYKSTGN</sequence>
<accession>A0ABV4U8S5</accession>
<keyword evidence="1" id="KW-0472">Membrane</keyword>
<evidence type="ECO:0000256" key="1">
    <source>
        <dbReference type="SAM" id="Phobius"/>
    </source>
</evidence>
<feature type="transmembrane region" description="Helical" evidence="1">
    <location>
        <begin position="62"/>
        <end position="82"/>
    </location>
</feature>